<evidence type="ECO:0000259" key="2">
    <source>
        <dbReference type="PROSITE" id="PS51388"/>
    </source>
</evidence>
<comment type="caution">
    <text evidence="3">The sequence shown here is derived from an EMBL/GenBank/DDBJ whole genome shotgun (WGS) entry which is preliminary data.</text>
</comment>
<feature type="domain" description="GED" evidence="2">
    <location>
        <begin position="566"/>
        <end position="657"/>
    </location>
</feature>
<feature type="compositionally biased region" description="Basic residues" evidence="1">
    <location>
        <begin position="663"/>
        <end position="679"/>
    </location>
</feature>
<dbReference type="GO" id="GO:0003924">
    <property type="term" value="F:GTPase activity"/>
    <property type="evidence" value="ECO:0007669"/>
    <property type="project" value="TreeGrafter"/>
</dbReference>
<dbReference type="EMBL" id="MU863713">
    <property type="protein sequence ID" value="KAK4096462.1"/>
    <property type="molecule type" value="Genomic_DNA"/>
</dbReference>
<dbReference type="GO" id="GO:0008017">
    <property type="term" value="F:microtubule binding"/>
    <property type="evidence" value="ECO:0007669"/>
    <property type="project" value="TreeGrafter"/>
</dbReference>
<reference evidence="3" key="2">
    <citation type="submission" date="2023-05" db="EMBL/GenBank/DDBJ databases">
        <authorList>
            <consortium name="Lawrence Berkeley National Laboratory"/>
            <person name="Steindorff A."/>
            <person name="Hensen N."/>
            <person name="Bonometti L."/>
            <person name="Westerberg I."/>
            <person name="Brannstrom I.O."/>
            <person name="Guillou S."/>
            <person name="Cros-Aarteil S."/>
            <person name="Calhoun S."/>
            <person name="Haridas S."/>
            <person name="Kuo A."/>
            <person name="Mondo S."/>
            <person name="Pangilinan J."/>
            <person name="Riley R."/>
            <person name="Labutti K."/>
            <person name="Andreopoulos B."/>
            <person name="Lipzen A."/>
            <person name="Chen C."/>
            <person name="Yanf M."/>
            <person name="Daum C."/>
            <person name="Ng V."/>
            <person name="Clum A."/>
            <person name="Ohm R."/>
            <person name="Martin F."/>
            <person name="Silar P."/>
            <person name="Natvig D."/>
            <person name="Lalanne C."/>
            <person name="Gautier V."/>
            <person name="Ament-Velasquez S.L."/>
            <person name="Kruys A."/>
            <person name="Hutchinson M.I."/>
            <person name="Powell A.J."/>
            <person name="Barry K."/>
            <person name="Miller A.N."/>
            <person name="Grigoriev I.V."/>
            <person name="Debuchy R."/>
            <person name="Gladieux P."/>
            <person name="Thoren M.H."/>
            <person name="Johannesson H."/>
        </authorList>
    </citation>
    <scope>NUCLEOTIDE SEQUENCE</scope>
    <source>
        <strain evidence="3">CBS 757.83</strain>
    </source>
</reference>
<dbReference type="GO" id="GO:0016559">
    <property type="term" value="P:peroxisome fission"/>
    <property type="evidence" value="ECO:0007669"/>
    <property type="project" value="TreeGrafter"/>
</dbReference>
<protein>
    <recommendedName>
        <fullName evidence="2">GED domain-containing protein</fullName>
    </recommendedName>
</protein>
<reference evidence="3" key="1">
    <citation type="journal article" date="2023" name="Mol. Phylogenet. Evol.">
        <title>Genome-scale phylogeny and comparative genomics of the fungal order Sordariales.</title>
        <authorList>
            <person name="Hensen N."/>
            <person name="Bonometti L."/>
            <person name="Westerberg I."/>
            <person name="Brannstrom I.O."/>
            <person name="Guillou S."/>
            <person name="Cros-Aarteil S."/>
            <person name="Calhoun S."/>
            <person name="Haridas S."/>
            <person name="Kuo A."/>
            <person name="Mondo S."/>
            <person name="Pangilinan J."/>
            <person name="Riley R."/>
            <person name="LaButti K."/>
            <person name="Andreopoulos B."/>
            <person name="Lipzen A."/>
            <person name="Chen C."/>
            <person name="Yan M."/>
            <person name="Daum C."/>
            <person name="Ng V."/>
            <person name="Clum A."/>
            <person name="Steindorff A."/>
            <person name="Ohm R.A."/>
            <person name="Martin F."/>
            <person name="Silar P."/>
            <person name="Natvig D.O."/>
            <person name="Lalanne C."/>
            <person name="Gautier V."/>
            <person name="Ament-Velasquez S.L."/>
            <person name="Kruys A."/>
            <person name="Hutchinson M.I."/>
            <person name="Powell A.J."/>
            <person name="Barry K."/>
            <person name="Miller A.N."/>
            <person name="Grigoriev I.V."/>
            <person name="Debuchy R."/>
            <person name="Gladieux P."/>
            <person name="Hiltunen Thoren M."/>
            <person name="Johannesson H."/>
        </authorList>
    </citation>
    <scope>NUCLEOTIDE SEQUENCE</scope>
    <source>
        <strain evidence="3">CBS 757.83</strain>
    </source>
</reference>
<dbReference type="InterPro" id="IPR020850">
    <property type="entry name" value="GED_dom"/>
</dbReference>
<accession>A0AAN6SXH0</accession>
<sequence>MRPLWPGWTNSIPALCGTRSTASRSSSWSVPSPQAKVQCLRPSRASRFRLHDDSPTRFATELVLRRSDETAVKVTLQTADGSPCAMQGKVAALASRLPCFDNNSLSDIIRETRQLLKLGDGEGNKLSKDVLRVEIAGPKLHPLHLVDLPGLSDAAADGQGAEGDFVVDDLFRIYLNRPSTIILAVVPATDLATRCRVLRRVKKHDPNVEHTIGIVFEFDLRGGKKPPELPLSWYALSNTEHDLSSEIASENESLNKPTEEVGSLRRKLSQVLFDCTKARLPGFIREIELRLKAHQQALDQLGKEKSSPDELRVYLLGIADRFHRLARDGLEGRYGDKFFGDLNHEGTNMKLRAVLRNLNRAFDVILSTKGARPHHAEYLQPFCDLYKVTDPEPITESDLRSRLRLLASDNQGMELPGVLNRDLVLKLFKLQAKRWHRIGQVHLDQVLTVAKAFVERVGAHLTGDDGKTSKAILVEYVDRFFDEKREILQTKLQALLAPYTSGYGFSLERHFHARACTKATQQHQTAELVGPMNNPFPFGPSKSESNQALDRATACSVDDRSDQFGTAEVIDMMLAYYRMSMNTFVHNVVNLAVEGCLVWDIPTIFTPKTVAEMSTARLVDLASESEELRAIRRRLQDEVAALREALQVCKEHKPREPTEQPKRKIRRRRGQRRRPRLKIPGREVSLTQNLEPLVPLMLRLPQQLLLQVPRVVSSAGHPPGLLREAPPVSQGRQLPLQAPLPPPLVLFDQQPSLPTVPTP</sequence>
<dbReference type="GO" id="GO:0000266">
    <property type="term" value="P:mitochondrial fission"/>
    <property type="evidence" value="ECO:0007669"/>
    <property type="project" value="TreeGrafter"/>
</dbReference>
<dbReference type="GO" id="GO:0048312">
    <property type="term" value="P:intracellular distribution of mitochondria"/>
    <property type="evidence" value="ECO:0007669"/>
    <property type="project" value="TreeGrafter"/>
</dbReference>
<dbReference type="InterPro" id="IPR045063">
    <property type="entry name" value="Dynamin_N"/>
</dbReference>
<evidence type="ECO:0000313" key="4">
    <source>
        <dbReference type="Proteomes" id="UP001305647"/>
    </source>
</evidence>
<dbReference type="InterPro" id="IPR022812">
    <property type="entry name" value="Dynamin"/>
</dbReference>
<dbReference type="Pfam" id="PF00350">
    <property type="entry name" value="Dynamin_N"/>
    <property type="match status" value="1"/>
</dbReference>
<evidence type="ECO:0000256" key="1">
    <source>
        <dbReference type="SAM" id="MobiDB-lite"/>
    </source>
</evidence>
<dbReference type="GO" id="GO:0016020">
    <property type="term" value="C:membrane"/>
    <property type="evidence" value="ECO:0007669"/>
    <property type="project" value="TreeGrafter"/>
</dbReference>
<gene>
    <name evidence="3" type="ORF">N658DRAFT_519189</name>
</gene>
<dbReference type="Gene3D" id="3.40.50.300">
    <property type="entry name" value="P-loop containing nucleotide triphosphate hydrolases"/>
    <property type="match status" value="1"/>
</dbReference>
<feature type="region of interest" description="Disordered" evidence="1">
    <location>
        <begin position="650"/>
        <end position="682"/>
    </location>
</feature>
<feature type="region of interest" description="Disordered" evidence="1">
    <location>
        <begin position="717"/>
        <end position="759"/>
    </location>
</feature>
<dbReference type="GO" id="GO:0006897">
    <property type="term" value="P:endocytosis"/>
    <property type="evidence" value="ECO:0007669"/>
    <property type="project" value="TreeGrafter"/>
</dbReference>
<dbReference type="GO" id="GO:0005739">
    <property type="term" value="C:mitochondrion"/>
    <property type="evidence" value="ECO:0007669"/>
    <property type="project" value="TreeGrafter"/>
</dbReference>
<evidence type="ECO:0000313" key="3">
    <source>
        <dbReference type="EMBL" id="KAK4096462.1"/>
    </source>
</evidence>
<dbReference type="InterPro" id="IPR027417">
    <property type="entry name" value="P-loop_NTPase"/>
</dbReference>
<dbReference type="PANTHER" id="PTHR11566:SF21">
    <property type="entry name" value="DYNAMIN RELATED PROTEIN 1, ISOFORM A"/>
    <property type="match status" value="1"/>
</dbReference>
<feature type="compositionally biased region" description="Basic and acidic residues" evidence="1">
    <location>
        <begin position="650"/>
        <end position="662"/>
    </location>
</feature>
<dbReference type="PANTHER" id="PTHR11566">
    <property type="entry name" value="DYNAMIN"/>
    <property type="match status" value="1"/>
</dbReference>
<dbReference type="GO" id="GO:0005874">
    <property type="term" value="C:microtubule"/>
    <property type="evidence" value="ECO:0007669"/>
    <property type="project" value="TreeGrafter"/>
</dbReference>
<dbReference type="SUPFAM" id="SSF52540">
    <property type="entry name" value="P-loop containing nucleoside triphosphate hydrolases"/>
    <property type="match status" value="1"/>
</dbReference>
<name>A0AAN6SXH0_9PEZI</name>
<proteinExistence type="predicted"/>
<dbReference type="PROSITE" id="PS51388">
    <property type="entry name" value="GED"/>
    <property type="match status" value="1"/>
</dbReference>
<dbReference type="Proteomes" id="UP001305647">
    <property type="component" value="Unassembled WGS sequence"/>
</dbReference>
<organism evidence="3 4">
    <name type="scientific">Parathielavia hyrcaniae</name>
    <dbReference type="NCBI Taxonomy" id="113614"/>
    <lineage>
        <taxon>Eukaryota</taxon>
        <taxon>Fungi</taxon>
        <taxon>Dikarya</taxon>
        <taxon>Ascomycota</taxon>
        <taxon>Pezizomycotina</taxon>
        <taxon>Sordariomycetes</taxon>
        <taxon>Sordariomycetidae</taxon>
        <taxon>Sordariales</taxon>
        <taxon>Chaetomiaceae</taxon>
        <taxon>Parathielavia</taxon>
    </lineage>
</organism>
<keyword evidence="4" id="KW-1185">Reference proteome</keyword>
<dbReference type="AlphaFoldDB" id="A0AAN6SXH0"/>